<dbReference type="Proteomes" id="UP000231382">
    <property type="component" value="Unassembled WGS sequence"/>
</dbReference>
<dbReference type="Pfam" id="PF18895">
    <property type="entry name" value="T4SS_pilin"/>
    <property type="match status" value="1"/>
</dbReference>
<dbReference type="InterPro" id="IPR043993">
    <property type="entry name" value="T4SS_pilin"/>
</dbReference>
<dbReference type="EMBL" id="PEZW01000001">
    <property type="protein sequence ID" value="PIS08086.1"/>
    <property type="molecule type" value="Genomic_DNA"/>
</dbReference>
<feature type="transmembrane region" description="Helical" evidence="2">
    <location>
        <begin position="21"/>
        <end position="38"/>
    </location>
</feature>
<evidence type="ECO:0000313" key="4">
    <source>
        <dbReference type="Proteomes" id="UP000231382"/>
    </source>
</evidence>
<feature type="compositionally biased region" description="Low complexity" evidence="1">
    <location>
        <begin position="173"/>
        <end position="215"/>
    </location>
</feature>
<comment type="caution">
    <text evidence="3">The sequence shown here is derived from an EMBL/GenBank/DDBJ whole genome shotgun (WGS) entry which is preliminary data.</text>
</comment>
<name>A0A2H0W7Q2_9BACT</name>
<protein>
    <submittedName>
        <fullName evidence="3">Uncharacterized protein</fullName>
    </submittedName>
</protein>
<dbReference type="PROSITE" id="PS51257">
    <property type="entry name" value="PROKAR_LIPOPROTEIN"/>
    <property type="match status" value="1"/>
</dbReference>
<dbReference type="AlphaFoldDB" id="A0A2H0W7Q2"/>
<proteinExistence type="predicted"/>
<keyword evidence="2" id="KW-0812">Transmembrane</keyword>
<feature type="transmembrane region" description="Helical" evidence="2">
    <location>
        <begin position="50"/>
        <end position="68"/>
    </location>
</feature>
<feature type="transmembrane region" description="Helical" evidence="2">
    <location>
        <begin position="314"/>
        <end position="336"/>
    </location>
</feature>
<evidence type="ECO:0000313" key="3">
    <source>
        <dbReference type="EMBL" id="PIS08086.1"/>
    </source>
</evidence>
<reference evidence="4" key="1">
    <citation type="submission" date="2017-09" db="EMBL/GenBank/DDBJ databases">
        <title>Depth-based differentiation of microbial function through sediment-hosted aquifers and enrichment of novel symbionts in the deep terrestrial subsurface.</title>
        <authorList>
            <person name="Probst A.J."/>
            <person name="Ladd B."/>
            <person name="Jarett J.K."/>
            <person name="Geller-Mcgrath D.E."/>
            <person name="Sieber C.M.K."/>
            <person name="Emerson J.B."/>
            <person name="Anantharaman K."/>
            <person name="Thomas B.C."/>
            <person name="Malmstrom R."/>
            <person name="Stieglmeier M."/>
            <person name="Klingl A."/>
            <person name="Woyke T."/>
            <person name="Ryan C.M."/>
            <person name="Banfield J.F."/>
        </authorList>
    </citation>
    <scope>NUCLEOTIDE SEQUENCE [LARGE SCALE GENOMIC DNA]</scope>
</reference>
<feature type="region of interest" description="Disordered" evidence="1">
    <location>
        <begin position="173"/>
        <end position="227"/>
    </location>
</feature>
<evidence type="ECO:0000256" key="2">
    <source>
        <dbReference type="SAM" id="Phobius"/>
    </source>
</evidence>
<evidence type="ECO:0000256" key="1">
    <source>
        <dbReference type="SAM" id="MobiDB-lite"/>
    </source>
</evidence>
<keyword evidence="2" id="KW-1133">Transmembrane helix</keyword>
<gene>
    <name evidence="3" type="ORF">COT78_00085</name>
</gene>
<accession>A0A2H0W7Q2</accession>
<feature type="transmembrane region" description="Helical" evidence="2">
    <location>
        <begin position="274"/>
        <end position="294"/>
    </location>
</feature>
<keyword evidence="2" id="KW-0472">Membrane</keyword>
<organism evidence="3 4">
    <name type="scientific">Candidatus Berkelbacteria bacterium CG10_big_fil_rev_8_21_14_0_10_43_13</name>
    <dbReference type="NCBI Taxonomy" id="1974514"/>
    <lineage>
        <taxon>Bacteria</taxon>
        <taxon>Candidatus Berkelbacteria</taxon>
    </lineage>
</organism>
<sequence length="337" mass="36913">MYKKRKKLGKRLFRKRAILNYFLLLVTVVSCAWFFYLSPKYKADGTPASFFPAAYTFGVTGSVDRLVLAHFPGMKENDNAWVAAERVDKNKYINKYRITRIIDKHTLLIASNRGINYTIEGKEWWLYAEGTYLLEKDGCLPDPASKSVLLPWSEKEGDGWLYYKGCTKKIPGSDGTVPTTSSSTSSSSSSNSTTTTPSSNNSDSGTTTPTDNSSSVGTTTPATLDHDVVSRDSEPTFALGGTASEKVADKIEVGLNPDGTDGGSYSWKEYIIAFYYYAVRLGGLVVVLMLVYGGYTYIISNGDSAKLGNAKERIFGAIIGYLLLLFVGLILSYLGLS</sequence>